<dbReference type="InterPro" id="IPR001193">
    <property type="entry name" value="MBTPS2"/>
</dbReference>
<gene>
    <name evidence="2" type="ORF">D2L64_05905</name>
</gene>
<dbReference type="RefSeq" id="WP_119573658.1">
    <property type="nucleotide sequence ID" value="NZ_QXEC01000003.1"/>
</dbReference>
<keyword evidence="3" id="KW-1185">Reference proteome</keyword>
<dbReference type="Proteomes" id="UP000283832">
    <property type="component" value="Unassembled WGS sequence"/>
</dbReference>
<proteinExistence type="predicted"/>
<dbReference type="PANTHER" id="PTHR13325">
    <property type="entry name" value="PROTEASE M50 MEMBRANE-BOUND TRANSCRIPTION FACTOR SITE 2 PROTEASE"/>
    <property type="match status" value="1"/>
</dbReference>
<keyword evidence="1" id="KW-0812">Transmembrane</keyword>
<accession>A0A418MZH7</accession>
<dbReference type="GO" id="GO:0004222">
    <property type="term" value="F:metalloendopeptidase activity"/>
    <property type="evidence" value="ECO:0007669"/>
    <property type="project" value="InterPro"/>
</dbReference>
<protein>
    <submittedName>
        <fullName evidence="2">Peptidase M50</fullName>
    </submittedName>
</protein>
<keyword evidence="1" id="KW-0472">Membrane</keyword>
<evidence type="ECO:0000256" key="1">
    <source>
        <dbReference type="SAM" id="Phobius"/>
    </source>
</evidence>
<evidence type="ECO:0000313" key="3">
    <source>
        <dbReference type="Proteomes" id="UP000283832"/>
    </source>
</evidence>
<name>A0A418MZH7_9ACTN</name>
<dbReference type="PANTHER" id="PTHR13325:SF3">
    <property type="entry name" value="MEMBRANE-BOUND TRANSCRIPTION FACTOR SITE-2 PROTEASE"/>
    <property type="match status" value="1"/>
</dbReference>
<feature type="transmembrane region" description="Helical" evidence="1">
    <location>
        <begin position="174"/>
        <end position="192"/>
    </location>
</feature>
<dbReference type="EMBL" id="QXEC01000003">
    <property type="protein sequence ID" value="RIV40364.1"/>
    <property type="molecule type" value="Genomic_DNA"/>
</dbReference>
<feature type="transmembrane region" description="Helical" evidence="1">
    <location>
        <begin position="366"/>
        <end position="389"/>
    </location>
</feature>
<organism evidence="2 3">
    <name type="scientific">Micromonospora radicis</name>
    <dbReference type="NCBI Taxonomy" id="1894971"/>
    <lineage>
        <taxon>Bacteria</taxon>
        <taxon>Bacillati</taxon>
        <taxon>Actinomycetota</taxon>
        <taxon>Actinomycetes</taxon>
        <taxon>Micromonosporales</taxon>
        <taxon>Micromonosporaceae</taxon>
        <taxon>Micromonospora</taxon>
    </lineage>
</organism>
<keyword evidence="1" id="KW-1133">Transmembrane helix</keyword>
<feature type="transmembrane region" description="Helical" evidence="1">
    <location>
        <begin position="338"/>
        <end position="360"/>
    </location>
</feature>
<reference evidence="2 3" key="1">
    <citation type="submission" date="2018-08" db="EMBL/GenBank/DDBJ databases">
        <title>Jishengella sp. nov., isolated from a root of Azadirachta indica A. Juss. var. siamensis Valenton.</title>
        <authorList>
            <person name="Kuncharoen N."/>
            <person name="Tanasupawat S."/>
            <person name="Kudo T."/>
            <person name="Ohkuma M."/>
        </authorList>
    </citation>
    <scope>NUCLEOTIDE SEQUENCE [LARGE SCALE GENOMIC DNA]</scope>
    <source>
        <strain evidence="2 3">AZ1-13</strain>
    </source>
</reference>
<feature type="transmembrane region" description="Helical" evidence="1">
    <location>
        <begin position="134"/>
        <end position="154"/>
    </location>
</feature>
<dbReference type="GO" id="GO:0005737">
    <property type="term" value="C:cytoplasm"/>
    <property type="evidence" value="ECO:0007669"/>
    <property type="project" value="TreeGrafter"/>
</dbReference>
<evidence type="ECO:0000313" key="2">
    <source>
        <dbReference type="EMBL" id="RIV40364.1"/>
    </source>
</evidence>
<sequence>MSTAVAVAPARRTDIQISGRYLRDGTPVHLVRDPVAGRTFEIGVKEHFVLVRLDGTTSRDEIAAAYAGQFRRTLGPAAWQQLLTLLAARGLIEGSPPPADLPPVATRRNVLGGSLRLVSDATVTTARLHRLLGFAFRGWFLIPATTAVLAMLAATLWHGPALVADTATVLADPYALTTVATILWVTMGLHELGHGVVAHHFGGTVGEIGIRWQLPMVVMYCRVDDYLFLPSRRQQVATASAGILVNLLLLLPVLPAWLLLPAGEPARTLLGALMLLGLAQAALYLLPLPPLDGYQMLAHSLGILHYASGSRRFAGRAVAALVGRPGLAGYPRAARIAFTAYALGAAALIVGILTVVALTAQRVATAHFGPVAGTVSAGLAVLIGMLFVLPRTSFTGIRTPADSRAKEVQR</sequence>
<dbReference type="GO" id="GO:0016020">
    <property type="term" value="C:membrane"/>
    <property type="evidence" value="ECO:0007669"/>
    <property type="project" value="InterPro"/>
</dbReference>
<dbReference type="OrthoDB" id="2680017at2"/>
<dbReference type="GO" id="GO:0031293">
    <property type="term" value="P:membrane protein intracellular domain proteolysis"/>
    <property type="evidence" value="ECO:0007669"/>
    <property type="project" value="TreeGrafter"/>
</dbReference>
<comment type="caution">
    <text evidence="2">The sequence shown here is derived from an EMBL/GenBank/DDBJ whole genome shotgun (WGS) entry which is preliminary data.</text>
</comment>
<feature type="transmembrane region" description="Helical" evidence="1">
    <location>
        <begin position="236"/>
        <end position="260"/>
    </location>
</feature>
<dbReference type="AlphaFoldDB" id="A0A418MZH7"/>
<feature type="transmembrane region" description="Helical" evidence="1">
    <location>
        <begin position="266"/>
        <end position="286"/>
    </location>
</feature>